<dbReference type="GO" id="GO:0003756">
    <property type="term" value="F:protein disulfide isomerase activity"/>
    <property type="evidence" value="ECO:0007669"/>
    <property type="project" value="TreeGrafter"/>
</dbReference>
<accession>A0A813IY48</accession>
<dbReference type="Gene3D" id="3.40.30.10">
    <property type="entry name" value="Glutaredoxin"/>
    <property type="match status" value="2"/>
</dbReference>
<dbReference type="Pfam" id="PF00085">
    <property type="entry name" value="Thioredoxin"/>
    <property type="match status" value="1"/>
</dbReference>
<gene>
    <name evidence="3" type="ORF">PGLA2088_LOCUS14506</name>
</gene>
<dbReference type="GO" id="GO:0006457">
    <property type="term" value="P:protein folding"/>
    <property type="evidence" value="ECO:0007669"/>
    <property type="project" value="TreeGrafter"/>
</dbReference>
<sequence length="123" mass="13606">VATKFRGSYFVTYTDTEKFKDAVDSMLAIQNFPAVAIQKKAGDKKKYVYDGEMTAAKIISFIQDVDAGRVEPKLKSEPEPPASDDPVKVVVGSTMQSLVFTPDKDVLLEVYAPWCGHCKKLDP</sequence>
<dbReference type="InterPro" id="IPR013766">
    <property type="entry name" value="Thioredoxin_domain"/>
</dbReference>
<protein>
    <recommendedName>
        <fullName evidence="2">Thioredoxin domain-containing protein</fullName>
    </recommendedName>
</protein>
<dbReference type="InterPro" id="IPR036249">
    <property type="entry name" value="Thioredoxin-like_sf"/>
</dbReference>
<dbReference type="Proteomes" id="UP000626109">
    <property type="component" value="Unassembled WGS sequence"/>
</dbReference>
<feature type="non-terminal residue" evidence="3">
    <location>
        <position position="1"/>
    </location>
</feature>
<evidence type="ECO:0000256" key="1">
    <source>
        <dbReference type="ARBA" id="ARBA00006347"/>
    </source>
</evidence>
<comment type="similarity">
    <text evidence="1">Belongs to the protein disulfide isomerase family.</text>
</comment>
<name>A0A813IY48_POLGL</name>
<feature type="non-terminal residue" evidence="3">
    <location>
        <position position="123"/>
    </location>
</feature>
<dbReference type="GO" id="GO:0005783">
    <property type="term" value="C:endoplasmic reticulum"/>
    <property type="evidence" value="ECO:0007669"/>
    <property type="project" value="TreeGrafter"/>
</dbReference>
<comment type="caution">
    <text evidence="3">The sequence shown here is derived from an EMBL/GenBank/DDBJ whole genome shotgun (WGS) entry which is preliminary data.</text>
</comment>
<feature type="domain" description="Thioredoxin" evidence="2">
    <location>
        <begin position="88"/>
        <end position="123"/>
    </location>
</feature>
<evidence type="ECO:0000313" key="4">
    <source>
        <dbReference type="Proteomes" id="UP000626109"/>
    </source>
</evidence>
<dbReference type="EMBL" id="CAJNNW010017707">
    <property type="protein sequence ID" value="CAE8661436.1"/>
    <property type="molecule type" value="Genomic_DNA"/>
</dbReference>
<dbReference type="AlphaFoldDB" id="A0A813IY48"/>
<dbReference type="SUPFAM" id="SSF52833">
    <property type="entry name" value="Thioredoxin-like"/>
    <property type="match status" value="1"/>
</dbReference>
<evidence type="ECO:0000313" key="3">
    <source>
        <dbReference type="EMBL" id="CAE8661436.1"/>
    </source>
</evidence>
<dbReference type="PANTHER" id="PTHR18929">
    <property type="entry name" value="PROTEIN DISULFIDE ISOMERASE"/>
    <property type="match status" value="1"/>
</dbReference>
<organism evidence="3 4">
    <name type="scientific">Polarella glacialis</name>
    <name type="common">Dinoflagellate</name>
    <dbReference type="NCBI Taxonomy" id="89957"/>
    <lineage>
        <taxon>Eukaryota</taxon>
        <taxon>Sar</taxon>
        <taxon>Alveolata</taxon>
        <taxon>Dinophyceae</taxon>
        <taxon>Suessiales</taxon>
        <taxon>Suessiaceae</taxon>
        <taxon>Polarella</taxon>
    </lineage>
</organism>
<dbReference type="GO" id="GO:0034976">
    <property type="term" value="P:response to endoplasmic reticulum stress"/>
    <property type="evidence" value="ECO:0007669"/>
    <property type="project" value="TreeGrafter"/>
</dbReference>
<evidence type="ECO:0000259" key="2">
    <source>
        <dbReference type="Pfam" id="PF00085"/>
    </source>
</evidence>
<reference evidence="3" key="1">
    <citation type="submission" date="2021-02" db="EMBL/GenBank/DDBJ databases">
        <authorList>
            <person name="Dougan E. K."/>
            <person name="Rhodes N."/>
            <person name="Thang M."/>
            <person name="Chan C."/>
        </authorList>
    </citation>
    <scope>NUCLEOTIDE SEQUENCE</scope>
</reference>
<proteinExistence type="inferred from homology"/>